<dbReference type="OMA" id="PTLMRWF"/>
<dbReference type="SUPFAM" id="SSF54593">
    <property type="entry name" value="Glyoxalase/Bleomycin resistance protein/Dihydroxybiphenyl dioxygenase"/>
    <property type="match status" value="1"/>
</dbReference>
<dbReference type="Gene3D" id="3.10.180.10">
    <property type="entry name" value="2,3-Dihydroxybiphenyl 1,2-Dioxygenase, domain 1"/>
    <property type="match status" value="2"/>
</dbReference>
<evidence type="ECO:0000256" key="3">
    <source>
        <dbReference type="ARBA" id="ARBA00022723"/>
    </source>
</evidence>
<dbReference type="Proteomes" id="UP000001593">
    <property type="component" value="Unassembled WGS sequence"/>
</dbReference>
<evidence type="ECO:0000256" key="5">
    <source>
        <dbReference type="ARBA" id="ARBA00023004"/>
    </source>
</evidence>
<organism evidence="7 8">
    <name type="scientific">Nematostella vectensis</name>
    <name type="common">Starlet sea anemone</name>
    <dbReference type="NCBI Taxonomy" id="45351"/>
    <lineage>
        <taxon>Eukaryota</taxon>
        <taxon>Metazoa</taxon>
        <taxon>Cnidaria</taxon>
        <taxon>Anthozoa</taxon>
        <taxon>Hexacorallia</taxon>
        <taxon>Actiniaria</taxon>
        <taxon>Edwardsiidae</taxon>
        <taxon>Nematostella</taxon>
    </lineage>
</organism>
<proteinExistence type="inferred from homology"/>
<feature type="non-terminal residue" evidence="7">
    <location>
        <position position="1"/>
    </location>
</feature>
<dbReference type="PhylomeDB" id="A7SLZ3"/>
<sequence>DTVKDIALEVENVSYATEIVAVNGGTVLEFTKVCDDCYGTVTSSMIRSPCGNVCHSLLNTTKYTGLFLPGFKRSPTQTYCQLNFNFTKPNNVITHVDHVAIACEKGSMLEIIDWYVKCLGFKRFCLNSSEESDGFTIESPVNSASVGLKLTAMEYWRCNEIGIESNKDSHLDGAVKFVLAEALPGQGFFSDLFSGSNQIETFLHAHGGPGVQHIGLHTSDIARAMDEWTKAGVSIIPQPREYYNQVEKIKEIEQAGKSVNSLMEHNILLDAESIDHKSENNQASTDNSVYLMQVFTKPLFDQDTFFMELIQRHGATGFGAGNIQALWKAL</sequence>
<protein>
    <recommendedName>
        <fullName evidence="6">VOC domain-containing protein</fullName>
    </recommendedName>
</protein>
<dbReference type="HOGENOM" id="CLU_034004_1_1_1"/>
<dbReference type="PROSITE" id="PS51819">
    <property type="entry name" value="VOC"/>
    <property type="match status" value="1"/>
</dbReference>
<dbReference type="InterPro" id="IPR005956">
    <property type="entry name" value="4OHPhenylPyrv_dOase"/>
</dbReference>
<dbReference type="InterPro" id="IPR029068">
    <property type="entry name" value="Glyas_Bleomycin-R_OHBP_Dase"/>
</dbReference>
<keyword evidence="8" id="KW-1185">Reference proteome</keyword>
<evidence type="ECO:0000313" key="8">
    <source>
        <dbReference type="Proteomes" id="UP000001593"/>
    </source>
</evidence>
<evidence type="ECO:0000256" key="2">
    <source>
        <dbReference type="ARBA" id="ARBA00005877"/>
    </source>
</evidence>
<name>A7SLZ3_NEMVE</name>
<evidence type="ECO:0000259" key="6">
    <source>
        <dbReference type="PROSITE" id="PS51819"/>
    </source>
</evidence>
<dbReference type="EMBL" id="DS469703">
    <property type="protein sequence ID" value="EDO35286.1"/>
    <property type="molecule type" value="Genomic_DNA"/>
</dbReference>
<keyword evidence="3" id="KW-0479">Metal-binding</keyword>
<dbReference type="InParanoid" id="A7SLZ3"/>
<feature type="domain" description="VOC" evidence="6">
    <location>
        <begin position="95"/>
        <end position="265"/>
    </location>
</feature>
<dbReference type="PANTHER" id="PTHR11959">
    <property type="entry name" value="4-HYDROXYPHENYLPYRUVATE DIOXYGENASE"/>
    <property type="match status" value="1"/>
</dbReference>
<reference evidence="7 8" key="1">
    <citation type="journal article" date="2007" name="Science">
        <title>Sea anemone genome reveals ancestral eumetazoan gene repertoire and genomic organization.</title>
        <authorList>
            <person name="Putnam N.H."/>
            <person name="Srivastava M."/>
            <person name="Hellsten U."/>
            <person name="Dirks B."/>
            <person name="Chapman J."/>
            <person name="Salamov A."/>
            <person name="Terry A."/>
            <person name="Shapiro H."/>
            <person name="Lindquist E."/>
            <person name="Kapitonov V.V."/>
            <person name="Jurka J."/>
            <person name="Genikhovich G."/>
            <person name="Grigoriev I.V."/>
            <person name="Lucas S.M."/>
            <person name="Steele R.E."/>
            <person name="Finnerty J.R."/>
            <person name="Technau U."/>
            <person name="Martindale M.Q."/>
            <person name="Rokhsar D.S."/>
        </authorList>
    </citation>
    <scope>NUCLEOTIDE SEQUENCE [LARGE SCALE GENOMIC DNA]</scope>
    <source>
        <strain evidence="8">CH2 X CH6</strain>
    </source>
</reference>
<keyword evidence="4" id="KW-0677">Repeat</keyword>
<gene>
    <name evidence="7" type="ORF">NEMVEDRAFT_v1g13173</name>
</gene>
<evidence type="ECO:0000313" key="7">
    <source>
        <dbReference type="EMBL" id="EDO35286.1"/>
    </source>
</evidence>
<dbReference type="GO" id="GO:0003868">
    <property type="term" value="F:4-hydroxyphenylpyruvate dioxygenase activity"/>
    <property type="evidence" value="ECO:0007669"/>
    <property type="project" value="InterPro"/>
</dbReference>
<comment type="similarity">
    <text evidence="2">Belongs to the 4HPPD family.</text>
</comment>
<dbReference type="InterPro" id="IPR041735">
    <property type="entry name" value="4OHPhenylPyrv_dOase_C"/>
</dbReference>
<dbReference type="GO" id="GO:0009072">
    <property type="term" value="P:aromatic amino acid metabolic process"/>
    <property type="evidence" value="ECO:0007669"/>
    <property type="project" value="InterPro"/>
</dbReference>
<dbReference type="InterPro" id="IPR004360">
    <property type="entry name" value="Glyas_Fos-R_dOase_dom"/>
</dbReference>
<dbReference type="STRING" id="45351.A7SLZ3"/>
<keyword evidence="5" id="KW-0408">Iron</keyword>
<dbReference type="AlphaFoldDB" id="A7SLZ3"/>
<dbReference type="InterPro" id="IPR037523">
    <property type="entry name" value="VOC_core"/>
</dbReference>
<dbReference type="eggNOG" id="KOG0638">
    <property type="taxonomic scope" value="Eukaryota"/>
</dbReference>
<evidence type="ECO:0000256" key="4">
    <source>
        <dbReference type="ARBA" id="ARBA00022737"/>
    </source>
</evidence>
<accession>A7SLZ3</accession>
<feature type="non-terminal residue" evidence="7">
    <location>
        <position position="330"/>
    </location>
</feature>
<dbReference type="CDD" id="cd07250">
    <property type="entry name" value="HPPD_C_like"/>
    <property type="match status" value="1"/>
</dbReference>
<dbReference type="GO" id="GO:0046872">
    <property type="term" value="F:metal ion binding"/>
    <property type="evidence" value="ECO:0007669"/>
    <property type="project" value="UniProtKB-KW"/>
</dbReference>
<evidence type="ECO:0000256" key="1">
    <source>
        <dbReference type="ARBA" id="ARBA00001962"/>
    </source>
</evidence>
<dbReference type="Pfam" id="PF00903">
    <property type="entry name" value="Glyoxalase"/>
    <property type="match status" value="1"/>
</dbReference>
<dbReference type="PANTHER" id="PTHR11959:SF10">
    <property type="entry name" value="4-HYDROXYPHENYLPYRUVATE DIOXYGENASE-LIKE PROTEIN"/>
    <property type="match status" value="1"/>
</dbReference>
<comment type="cofactor">
    <cofactor evidence="1">
        <name>Fe cation</name>
        <dbReference type="ChEBI" id="CHEBI:24875"/>
    </cofactor>
</comment>